<evidence type="ECO:0000256" key="9">
    <source>
        <dbReference type="SAM" id="Phobius"/>
    </source>
</evidence>
<dbReference type="InterPro" id="IPR036565">
    <property type="entry name" value="Mur-like_cat_sf"/>
</dbReference>
<keyword evidence="2" id="KW-0132">Cell division</keyword>
<evidence type="ECO:0000313" key="13">
    <source>
        <dbReference type="EMBL" id="URW74684.1"/>
    </source>
</evidence>
<keyword evidence="9" id="KW-0812">Transmembrane</keyword>
<dbReference type="RefSeq" id="WP_250749433.1">
    <property type="nucleotide sequence ID" value="NZ_CP098401.1"/>
</dbReference>
<accession>A0ABY4TQL1</accession>
<protein>
    <submittedName>
        <fullName evidence="13">Mur ligase family protein</fullName>
    </submittedName>
</protein>
<dbReference type="Pfam" id="PF08245">
    <property type="entry name" value="Mur_ligase_M"/>
    <property type="match status" value="1"/>
</dbReference>
<reference evidence="13" key="1">
    <citation type="submission" date="2022-05" db="EMBL/GenBank/DDBJ databases">
        <title>Sphingomonas sp. strain RMG20 Genome sequencing and assembly.</title>
        <authorList>
            <person name="Kim I."/>
        </authorList>
    </citation>
    <scope>NUCLEOTIDE SEQUENCE</scope>
    <source>
        <strain evidence="13">RMG20</strain>
    </source>
</reference>
<dbReference type="InterPro" id="IPR000713">
    <property type="entry name" value="Mur_ligase_N"/>
</dbReference>
<evidence type="ECO:0000256" key="4">
    <source>
        <dbReference type="ARBA" id="ARBA00022840"/>
    </source>
</evidence>
<keyword evidence="3" id="KW-0547">Nucleotide-binding</keyword>
<keyword evidence="7" id="KW-0131">Cell cycle</keyword>
<keyword evidence="1 13" id="KW-0436">Ligase</keyword>
<feature type="domain" description="Mur ligase central" evidence="12">
    <location>
        <begin position="115"/>
        <end position="293"/>
    </location>
</feature>
<gene>
    <name evidence="13" type="ORF">M9980_08850</name>
</gene>
<dbReference type="Gene3D" id="3.40.1190.10">
    <property type="entry name" value="Mur-like, catalytic domain"/>
    <property type="match status" value="1"/>
</dbReference>
<keyword evidence="9" id="KW-0472">Membrane</keyword>
<dbReference type="InterPro" id="IPR050061">
    <property type="entry name" value="MurCDEF_pg_biosynth"/>
</dbReference>
<dbReference type="GO" id="GO:0016874">
    <property type="term" value="F:ligase activity"/>
    <property type="evidence" value="ECO:0007669"/>
    <property type="project" value="UniProtKB-KW"/>
</dbReference>
<dbReference type="PANTHER" id="PTHR43445">
    <property type="entry name" value="UDP-N-ACETYLMURAMATE--L-ALANINE LIGASE-RELATED"/>
    <property type="match status" value="1"/>
</dbReference>
<dbReference type="InterPro" id="IPR036615">
    <property type="entry name" value="Mur_ligase_C_dom_sf"/>
</dbReference>
<dbReference type="Pfam" id="PF01225">
    <property type="entry name" value="Mur_ligase"/>
    <property type="match status" value="1"/>
</dbReference>
<evidence type="ECO:0000256" key="1">
    <source>
        <dbReference type="ARBA" id="ARBA00022598"/>
    </source>
</evidence>
<feature type="domain" description="Mur ligase N-terminal catalytic" evidence="10">
    <location>
        <begin position="9"/>
        <end position="108"/>
    </location>
</feature>
<evidence type="ECO:0000259" key="12">
    <source>
        <dbReference type="Pfam" id="PF08245"/>
    </source>
</evidence>
<evidence type="ECO:0000256" key="7">
    <source>
        <dbReference type="ARBA" id="ARBA00023306"/>
    </source>
</evidence>
<evidence type="ECO:0000256" key="2">
    <source>
        <dbReference type="ARBA" id="ARBA00022618"/>
    </source>
</evidence>
<keyword evidence="5" id="KW-0133">Cell shape</keyword>
<evidence type="ECO:0000256" key="8">
    <source>
        <dbReference type="ARBA" id="ARBA00023316"/>
    </source>
</evidence>
<dbReference type="InterPro" id="IPR013221">
    <property type="entry name" value="Mur_ligase_cen"/>
</dbReference>
<proteinExistence type="predicted"/>
<dbReference type="SUPFAM" id="SSF53244">
    <property type="entry name" value="MurD-like peptide ligases, peptide-binding domain"/>
    <property type="match status" value="1"/>
</dbReference>
<keyword evidence="8" id="KW-0961">Cell wall biogenesis/degradation</keyword>
<dbReference type="Gene3D" id="3.40.50.720">
    <property type="entry name" value="NAD(P)-binding Rossmann-like Domain"/>
    <property type="match status" value="1"/>
</dbReference>
<keyword evidence="6" id="KW-0573">Peptidoglycan synthesis</keyword>
<feature type="domain" description="Mur ligase C-terminal" evidence="11">
    <location>
        <begin position="315"/>
        <end position="447"/>
    </location>
</feature>
<dbReference type="SUPFAM" id="SSF51984">
    <property type="entry name" value="MurCD N-terminal domain"/>
    <property type="match status" value="1"/>
</dbReference>
<dbReference type="InterPro" id="IPR004101">
    <property type="entry name" value="Mur_ligase_C"/>
</dbReference>
<evidence type="ECO:0000313" key="14">
    <source>
        <dbReference type="Proteomes" id="UP001055580"/>
    </source>
</evidence>
<feature type="transmembrane region" description="Helical" evidence="9">
    <location>
        <begin position="7"/>
        <end position="26"/>
    </location>
</feature>
<sequence>MQHGKRFFFVGVGGSGMMPLAMILAGRGASVEGSDRGLDAGRVPAKFAALEALGVRLHPQDGSGVVSPEQTVVASAAVEDSVADIVAATRIGAPRMTRAELNAELFNAAALSIGVAGTSGKSTVTGMIGWILHALGRDPTVMNGAVMKDFAGPDAPFASALVGHGDAYVSEVDESDGSIALYAPHIAVLNNVSLDHKSLDELRDLFGDFAAKARTTIVNIGDAEAAALATALDPTRTVTVAIDRPADLTATALAPDRFAIAFDLIAGEECHRVTLAVPGAHNVANALAAIAAVRAAGVPLADAVRTIAGFTGLRRRFDLVGEANGVAVIDDFGHNPDKIAATLATLHAFPGRLLVLFQPHGYGPLKVMRRELVAMFAEHLAPQDLLILPDPVYQGGTVARDVTSADIVADIAISGRTAQHIPDRDAAAAHLVATAQPGDRIVIMGARDDTLSLLAADMVGRLALLRSC</sequence>
<dbReference type="EMBL" id="CP098401">
    <property type="protein sequence ID" value="URW74684.1"/>
    <property type="molecule type" value="Genomic_DNA"/>
</dbReference>
<evidence type="ECO:0000256" key="5">
    <source>
        <dbReference type="ARBA" id="ARBA00022960"/>
    </source>
</evidence>
<dbReference type="Proteomes" id="UP001055580">
    <property type="component" value="Chromosome"/>
</dbReference>
<evidence type="ECO:0000256" key="6">
    <source>
        <dbReference type="ARBA" id="ARBA00022984"/>
    </source>
</evidence>
<dbReference type="Gene3D" id="3.90.190.20">
    <property type="entry name" value="Mur ligase, C-terminal domain"/>
    <property type="match status" value="1"/>
</dbReference>
<evidence type="ECO:0000256" key="3">
    <source>
        <dbReference type="ARBA" id="ARBA00022741"/>
    </source>
</evidence>
<dbReference type="PANTHER" id="PTHR43445:SF3">
    <property type="entry name" value="UDP-N-ACETYLMURAMATE--L-ALANINE LIGASE"/>
    <property type="match status" value="1"/>
</dbReference>
<name>A0ABY4TQL1_9SPHN</name>
<keyword evidence="9" id="KW-1133">Transmembrane helix</keyword>
<dbReference type="Pfam" id="PF02875">
    <property type="entry name" value="Mur_ligase_C"/>
    <property type="match status" value="1"/>
</dbReference>
<keyword evidence="4" id="KW-0067">ATP-binding</keyword>
<evidence type="ECO:0000259" key="10">
    <source>
        <dbReference type="Pfam" id="PF01225"/>
    </source>
</evidence>
<dbReference type="SUPFAM" id="SSF53623">
    <property type="entry name" value="MurD-like peptide ligases, catalytic domain"/>
    <property type="match status" value="1"/>
</dbReference>
<keyword evidence="14" id="KW-1185">Reference proteome</keyword>
<organism evidence="13 14">
    <name type="scientific">Sphingomonas donggukensis</name>
    <dbReference type="NCBI Taxonomy" id="2949093"/>
    <lineage>
        <taxon>Bacteria</taxon>
        <taxon>Pseudomonadati</taxon>
        <taxon>Pseudomonadota</taxon>
        <taxon>Alphaproteobacteria</taxon>
        <taxon>Sphingomonadales</taxon>
        <taxon>Sphingomonadaceae</taxon>
        <taxon>Sphingomonas</taxon>
    </lineage>
</organism>
<evidence type="ECO:0000259" key="11">
    <source>
        <dbReference type="Pfam" id="PF02875"/>
    </source>
</evidence>